<evidence type="ECO:0000256" key="1">
    <source>
        <dbReference type="SAM" id="MobiDB-lite"/>
    </source>
</evidence>
<feature type="compositionally biased region" description="Acidic residues" evidence="1">
    <location>
        <begin position="134"/>
        <end position="144"/>
    </location>
</feature>
<evidence type="ECO:0000313" key="3">
    <source>
        <dbReference type="Proteomes" id="UP000052978"/>
    </source>
</evidence>
<dbReference type="EMBL" id="KE162766">
    <property type="protein sequence ID" value="EPQ09510.1"/>
    <property type="molecule type" value="Genomic_DNA"/>
</dbReference>
<dbReference type="Proteomes" id="UP000052978">
    <property type="component" value="Unassembled WGS sequence"/>
</dbReference>
<feature type="region of interest" description="Disordered" evidence="1">
    <location>
        <begin position="123"/>
        <end position="160"/>
    </location>
</feature>
<keyword evidence="3" id="KW-1185">Reference proteome</keyword>
<feature type="compositionally biased region" description="Polar residues" evidence="1">
    <location>
        <begin position="123"/>
        <end position="133"/>
    </location>
</feature>
<gene>
    <name evidence="2" type="ORF">D623_10001661</name>
</gene>
<organism evidence="2 3">
    <name type="scientific">Myotis brandtii</name>
    <name type="common">Brandt's bat</name>
    <dbReference type="NCBI Taxonomy" id="109478"/>
    <lineage>
        <taxon>Eukaryota</taxon>
        <taxon>Metazoa</taxon>
        <taxon>Chordata</taxon>
        <taxon>Craniata</taxon>
        <taxon>Vertebrata</taxon>
        <taxon>Euteleostomi</taxon>
        <taxon>Mammalia</taxon>
        <taxon>Eutheria</taxon>
        <taxon>Laurasiatheria</taxon>
        <taxon>Chiroptera</taxon>
        <taxon>Yangochiroptera</taxon>
        <taxon>Vespertilionidae</taxon>
        <taxon>Myotis</taxon>
    </lineage>
</organism>
<dbReference type="AlphaFoldDB" id="S7N0P7"/>
<name>S7N0P7_MYOBR</name>
<accession>S7N0P7</accession>
<reference evidence="2 3" key="1">
    <citation type="journal article" date="2013" name="Nat. Commun.">
        <title>Genome analysis reveals insights into physiology and longevity of the Brandt's bat Myotis brandtii.</title>
        <authorList>
            <person name="Seim I."/>
            <person name="Fang X."/>
            <person name="Xiong Z."/>
            <person name="Lobanov A.V."/>
            <person name="Huang Z."/>
            <person name="Ma S."/>
            <person name="Feng Y."/>
            <person name="Turanov A.A."/>
            <person name="Zhu Y."/>
            <person name="Lenz T.L."/>
            <person name="Gerashchenko M.V."/>
            <person name="Fan D."/>
            <person name="Hee Yim S."/>
            <person name="Yao X."/>
            <person name="Jordan D."/>
            <person name="Xiong Y."/>
            <person name="Ma Y."/>
            <person name="Lyapunov A.N."/>
            <person name="Chen G."/>
            <person name="Kulakova O.I."/>
            <person name="Sun Y."/>
            <person name="Lee S.G."/>
            <person name="Bronson R.T."/>
            <person name="Moskalev A.A."/>
            <person name="Sunyaev S.R."/>
            <person name="Zhang G."/>
            <person name="Krogh A."/>
            <person name="Wang J."/>
            <person name="Gladyshev V.N."/>
        </authorList>
    </citation>
    <scope>NUCLEOTIDE SEQUENCE [LARGE SCALE GENOMIC DNA]</scope>
</reference>
<sequence>MVITRMPMGAKSRAMGSVMPTMPPLEAEYAACPTWRKSEGHRWEGPQQVTEEAQALPLLTHLALISSHAGGVNDDPTLAFLVWFILAHLTSHKADHIEGSYEIHIDNSLEVLQECWVKSLSQNELPQPQAETGSETEPDSDESVPELKEQDSTRQPYKLS</sequence>
<proteinExistence type="predicted"/>
<protein>
    <submittedName>
        <fullName evidence="2">Nascent polypeptide-associated complex subunit alpha</fullName>
    </submittedName>
</protein>
<evidence type="ECO:0000313" key="2">
    <source>
        <dbReference type="EMBL" id="EPQ09510.1"/>
    </source>
</evidence>